<dbReference type="KEGG" id="dpx:DAPPUDRAFT_107474"/>
<dbReference type="AlphaFoldDB" id="E9GX75"/>
<dbReference type="Proteomes" id="UP000000305">
    <property type="component" value="Unassembled WGS sequence"/>
</dbReference>
<evidence type="ECO:0000313" key="1">
    <source>
        <dbReference type="EMBL" id="EFX75909.1"/>
    </source>
</evidence>
<sequence length="149" mass="17464">MGDLEIITEKWRKYGHHKFLQPEISLQSGKVKIVARCLSCRKEWVCTKVAMYRGAVKIRKFFQDLHKGCKEIKHRGHNFVNNVSVQLFHLIKLPTILPPSNLPMNNFYLFRQLNIPNITVKNEEDEGVRTTLLARYTPRKWLTTTDLVS</sequence>
<keyword evidence="2" id="KW-1185">Reference proteome</keyword>
<reference evidence="1 2" key="1">
    <citation type="journal article" date="2011" name="Science">
        <title>The ecoresponsive genome of Daphnia pulex.</title>
        <authorList>
            <person name="Colbourne J.K."/>
            <person name="Pfrender M.E."/>
            <person name="Gilbert D."/>
            <person name="Thomas W.K."/>
            <person name="Tucker A."/>
            <person name="Oakley T.H."/>
            <person name="Tokishita S."/>
            <person name="Aerts A."/>
            <person name="Arnold G.J."/>
            <person name="Basu M.K."/>
            <person name="Bauer D.J."/>
            <person name="Caceres C.E."/>
            <person name="Carmel L."/>
            <person name="Casola C."/>
            <person name="Choi J.H."/>
            <person name="Detter J.C."/>
            <person name="Dong Q."/>
            <person name="Dusheyko S."/>
            <person name="Eads B.D."/>
            <person name="Frohlich T."/>
            <person name="Geiler-Samerotte K.A."/>
            <person name="Gerlach D."/>
            <person name="Hatcher P."/>
            <person name="Jogdeo S."/>
            <person name="Krijgsveld J."/>
            <person name="Kriventseva E.V."/>
            <person name="Kultz D."/>
            <person name="Laforsch C."/>
            <person name="Lindquist E."/>
            <person name="Lopez J."/>
            <person name="Manak J.R."/>
            <person name="Muller J."/>
            <person name="Pangilinan J."/>
            <person name="Patwardhan R.P."/>
            <person name="Pitluck S."/>
            <person name="Pritham E.J."/>
            <person name="Rechtsteiner A."/>
            <person name="Rho M."/>
            <person name="Rogozin I.B."/>
            <person name="Sakarya O."/>
            <person name="Salamov A."/>
            <person name="Schaack S."/>
            <person name="Shapiro H."/>
            <person name="Shiga Y."/>
            <person name="Skalitzky C."/>
            <person name="Smith Z."/>
            <person name="Souvorov A."/>
            <person name="Sung W."/>
            <person name="Tang Z."/>
            <person name="Tsuchiya D."/>
            <person name="Tu H."/>
            <person name="Vos H."/>
            <person name="Wang M."/>
            <person name="Wolf Y.I."/>
            <person name="Yamagata H."/>
            <person name="Yamada T."/>
            <person name="Ye Y."/>
            <person name="Shaw J.R."/>
            <person name="Andrews J."/>
            <person name="Crease T.J."/>
            <person name="Tang H."/>
            <person name="Lucas S.M."/>
            <person name="Robertson H.M."/>
            <person name="Bork P."/>
            <person name="Koonin E.V."/>
            <person name="Zdobnov E.M."/>
            <person name="Grigoriev I.V."/>
            <person name="Lynch M."/>
            <person name="Boore J.L."/>
        </authorList>
    </citation>
    <scope>NUCLEOTIDE SEQUENCE [LARGE SCALE GENOMIC DNA]</scope>
</reference>
<protein>
    <submittedName>
        <fullName evidence="1">Uncharacterized protein</fullName>
    </submittedName>
</protein>
<proteinExistence type="predicted"/>
<gene>
    <name evidence="1" type="ORF">DAPPUDRAFT_107474</name>
</gene>
<dbReference type="EMBL" id="GL732572">
    <property type="protein sequence ID" value="EFX75909.1"/>
    <property type="molecule type" value="Genomic_DNA"/>
</dbReference>
<organism evidence="1 2">
    <name type="scientific">Daphnia pulex</name>
    <name type="common">Water flea</name>
    <dbReference type="NCBI Taxonomy" id="6669"/>
    <lineage>
        <taxon>Eukaryota</taxon>
        <taxon>Metazoa</taxon>
        <taxon>Ecdysozoa</taxon>
        <taxon>Arthropoda</taxon>
        <taxon>Crustacea</taxon>
        <taxon>Branchiopoda</taxon>
        <taxon>Diplostraca</taxon>
        <taxon>Cladocera</taxon>
        <taxon>Anomopoda</taxon>
        <taxon>Daphniidae</taxon>
        <taxon>Daphnia</taxon>
    </lineage>
</organism>
<dbReference type="InParanoid" id="E9GX75"/>
<dbReference type="HOGENOM" id="CLU_1751536_0_0_1"/>
<evidence type="ECO:0000313" key="2">
    <source>
        <dbReference type="Proteomes" id="UP000000305"/>
    </source>
</evidence>
<name>E9GX75_DAPPU</name>
<accession>E9GX75</accession>